<protein>
    <recommendedName>
        <fullName evidence="2">Cytoskeleton protein RodZ-like C-terminal domain-containing protein</fullName>
    </recommendedName>
</protein>
<dbReference type="Gene3D" id="1.10.260.40">
    <property type="entry name" value="lambda repressor-like DNA-binding domains"/>
    <property type="match status" value="1"/>
</dbReference>
<reference evidence="4" key="1">
    <citation type="submission" date="2017-05" db="EMBL/GenBank/DDBJ databases">
        <authorList>
            <person name="Rodrigo-Torres L."/>
            <person name="Arahal R. D."/>
            <person name="Lucena T."/>
        </authorList>
    </citation>
    <scope>NUCLEOTIDE SEQUENCE [LARGE SCALE GENOMIC DNA]</scope>
    <source>
        <strain evidence="4">CECT 8621</strain>
    </source>
</reference>
<dbReference type="PANTHER" id="PTHR34475:SF1">
    <property type="entry name" value="CYTOSKELETON PROTEIN RODZ"/>
    <property type="match status" value="1"/>
</dbReference>
<dbReference type="InterPro" id="IPR010982">
    <property type="entry name" value="Lambda_DNA-bd_dom_sf"/>
</dbReference>
<sequence length="403" mass="42330">MIGRRQPPIAADTEQASKGFDAFELRLGDIMRGERATLGKSLLDVQRELKIKATYISAIEHADPTAFETPGFVAGYVRSYARYLGLDPEWAYGKFCEEGNFATVHGMDAAASSPKPGKKTQPKSDAKRDPLADPNATFVPQGEALFSRIEPGAVGSSLVLVALIGALGYGGWTVLQQIQRVQLSPVDQAPGVIAEVDPLANAGTLLADGGDASSDFTVPTAEALDRLYRPQPLDVPVMVARDGPISTLQPGALGALATAPETPRIASVAATPAVPEFTGPPAPNSVQVVADNAPEVVLFASRPAWVRVTSADGTVLLEKILDAGERYVLPKTEEPPLLRTGYAGAVYFAVNGTAYGPAGEGANVVKNIALAQDALIEAYQLADLTEDPELASMVAEVTQIVAE</sequence>
<dbReference type="AlphaFoldDB" id="A0A238KL93"/>
<dbReference type="Proteomes" id="UP000202922">
    <property type="component" value="Unassembled WGS sequence"/>
</dbReference>
<dbReference type="EMBL" id="FXYE01000002">
    <property type="protein sequence ID" value="SMX42796.1"/>
    <property type="molecule type" value="Genomic_DNA"/>
</dbReference>
<dbReference type="PANTHER" id="PTHR34475">
    <property type="match status" value="1"/>
</dbReference>
<feature type="region of interest" description="Disordered" evidence="1">
    <location>
        <begin position="107"/>
        <end position="135"/>
    </location>
</feature>
<keyword evidence="4" id="KW-1185">Reference proteome</keyword>
<organism evidence="3 4">
    <name type="scientific">Actibacterium lipolyticum</name>
    <dbReference type="NCBI Taxonomy" id="1524263"/>
    <lineage>
        <taxon>Bacteria</taxon>
        <taxon>Pseudomonadati</taxon>
        <taxon>Pseudomonadota</taxon>
        <taxon>Alphaproteobacteria</taxon>
        <taxon>Rhodobacterales</taxon>
        <taxon>Roseobacteraceae</taxon>
        <taxon>Actibacterium</taxon>
    </lineage>
</organism>
<feature type="domain" description="Cytoskeleton protein RodZ-like C-terminal" evidence="2">
    <location>
        <begin position="298"/>
        <end position="368"/>
    </location>
</feature>
<dbReference type="Pfam" id="PF13464">
    <property type="entry name" value="RodZ_C"/>
    <property type="match status" value="1"/>
</dbReference>
<evidence type="ECO:0000256" key="1">
    <source>
        <dbReference type="SAM" id="MobiDB-lite"/>
    </source>
</evidence>
<feature type="compositionally biased region" description="Basic and acidic residues" evidence="1">
    <location>
        <begin position="122"/>
        <end position="131"/>
    </location>
</feature>
<gene>
    <name evidence="3" type="ORF">COL8621_02076</name>
</gene>
<dbReference type="InterPro" id="IPR050400">
    <property type="entry name" value="Bact_Cytoskel_RodZ"/>
</dbReference>
<dbReference type="CDD" id="cd00093">
    <property type="entry name" value="HTH_XRE"/>
    <property type="match status" value="1"/>
</dbReference>
<evidence type="ECO:0000259" key="2">
    <source>
        <dbReference type="Pfam" id="PF13464"/>
    </source>
</evidence>
<dbReference type="InterPro" id="IPR001387">
    <property type="entry name" value="Cro/C1-type_HTH"/>
</dbReference>
<dbReference type="InterPro" id="IPR025194">
    <property type="entry name" value="RodZ-like_C"/>
</dbReference>
<dbReference type="Pfam" id="PF13413">
    <property type="entry name" value="HTH_25"/>
    <property type="match status" value="1"/>
</dbReference>
<name>A0A238KL93_9RHOB</name>
<dbReference type="RefSeq" id="WP_093967277.1">
    <property type="nucleotide sequence ID" value="NZ_FXYE01000002.1"/>
</dbReference>
<evidence type="ECO:0000313" key="4">
    <source>
        <dbReference type="Proteomes" id="UP000202922"/>
    </source>
</evidence>
<dbReference type="GO" id="GO:0003677">
    <property type="term" value="F:DNA binding"/>
    <property type="evidence" value="ECO:0007669"/>
    <property type="project" value="InterPro"/>
</dbReference>
<evidence type="ECO:0000313" key="3">
    <source>
        <dbReference type="EMBL" id="SMX42796.1"/>
    </source>
</evidence>
<accession>A0A238KL93</accession>
<dbReference type="OrthoDB" id="9790252at2"/>
<proteinExistence type="predicted"/>